<evidence type="ECO:0000313" key="8">
    <source>
        <dbReference type="EMBL" id="XDJ80337.1"/>
    </source>
</evidence>
<dbReference type="EMBL" id="BAAAEX010000009">
    <property type="protein sequence ID" value="GAA0778623.1"/>
    <property type="molecule type" value="Genomic_DNA"/>
</dbReference>
<dbReference type="Pfam" id="PF03413">
    <property type="entry name" value="PepSY"/>
    <property type="match status" value="1"/>
</dbReference>
<reference evidence="3" key="1">
    <citation type="journal article" date="2014" name="Int. J. Syst. Evol. Microbiol.">
        <title>Complete genome of a new Firmicutes species belonging to the dominant human colonic microbiota ('Ruminococcus bicirculans') reveals two chromosomes and a selective capacity to utilize plant glucans.</title>
        <authorList>
            <consortium name="NISC Comparative Sequencing Program"/>
            <person name="Wegmann U."/>
            <person name="Louis P."/>
            <person name="Goesmann A."/>
            <person name="Henrissat B."/>
            <person name="Duncan S.H."/>
            <person name="Flint H.J."/>
        </authorList>
    </citation>
    <scope>NUCLEOTIDE SEQUENCE</scope>
    <source>
        <strain evidence="3">JCM 15515</strain>
    </source>
</reference>
<protein>
    <submittedName>
        <fullName evidence="6">PepSY domain-containing protein</fullName>
    </submittedName>
</protein>
<dbReference type="RefSeq" id="WP_343837254.1">
    <property type="nucleotide sequence ID" value="NZ_BAAAEX010000009.1"/>
</dbReference>
<evidence type="ECO:0000313" key="4">
    <source>
        <dbReference type="EMBL" id="XDJ42855.1"/>
    </source>
</evidence>
<keyword evidence="9" id="KW-1185">Reference proteome</keyword>
<keyword evidence="1" id="KW-0732">Signal</keyword>
<feature type="chain" id="PRO_5044720215" evidence="1">
    <location>
        <begin position="23"/>
        <end position="121"/>
    </location>
</feature>
<dbReference type="EMBL" id="CP158255">
    <property type="protein sequence ID" value="XDJ51256.1"/>
    <property type="molecule type" value="Genomic_DNA"/>
</dbReference>
<dbReference type="InterPro" id="IPR025711">
    <property type="entry name" value="PepSY"/>
</dbReference>
<dbReference type="Proteomes" id="UP001500573">
    <property type="component" value="Unassembled WGS sequence"/>
</dbReference>
<evidence type="ECO:0000313" key="5">
    <source>
        <dbReference type="EMBL" id="XDJ48004.1"/>
    </source>
</evidence>
<name>A0AB39DBP2_9BURK</name>
<reference evidence="3" key="3">
    <citation type="submission" date="2023-12" db="EMBL/GenBank/DDBJ databases">
        <authorList>
            <person name="Sun Q."/>
            <person name="Inoue M."/>
        </authorList>
    </citation>
    <scope>NUCLEOTIDE SEQUENCE</scope>
    <source>
        <strain evidence="3">JCM 15515</strain>
    </source>
</reference>
<sequence length="121" mass="13368">MHRRGLLAGVLALGLWASGAAAHNHDRDAAERLQALGEVLPLQDILARVARDYPGQVLKVEFEQDEGGHCQEPGGRAAGCWRYEFKILQDQGRLVKLEVDARTGEVVRVSTRPLRRGGRHP</sequence>
<evidence type="ECO:0000313" key="9">
    <source>
        <dbReference type="Proteomes" id="UP001500573"/>
    </source>
</evidence>
<feature type="domain" description="PepSY" evidence="2">
    <location>
        <begin position="40"/>
        <end position="108"/>
    </location>
</feature>
<organism evidence="6">
    <name type="scientific">Castellaniella ginsengisoli</name>
    <dbReference type="NCBI Taxonomy" id="546114"/>
    <lineage>
        <taxon>Bacteria</taxon>
        <taxon>Pseudomonadati</taxon>
        <taxon>Pseudomonadota</taxon>
        <taxon>Betaproteobacteria</taxon>
        <taxon>Burkholderiales</taxon>
        <taxon>Alcaligenaceae</taxon>
        <taxon>Castellaniella</taxon>
    </lineage>
</organism>
<dbReference type="EMBL" id="CP158262">
    <property type="protein sequence ID" value="XDJ70037.1"/>
    <property type="molecule type" value="Genomic_DNA"/>
</dbReference>
<evidence type="ECO:0000313" key="3">
    <source>
        <dbReference type="EMBL" id="GAA0778623.1"/>
    </source>
</evidence>
<dbReference type="AlphaFoldDB" id="A0AB39DBP2"/>
<dbReference type="EMBL" id="CP158267">
    <property type="protein sequence ID" value="XDJ80337.1"/>
    <property type="molecule type" value="Genomic_DNA"/>
</dbReference>
<proteinExistence type="predicted"/>
<evidence type="ECO:0000259" key="2">
    <source>
        <dbReference type="Pfam" id="PF03413"/>
    </source>
</evidence>
<accession>A0AB39DBP2</accession>
<evidence type="ECO:0000256" key="1">
    <source>
        <dbReference type="SAM" id="SignalP"/>
    </source>
</evidence>
<dbReference type="Gene3D" id="3.10.450.40">
    <property type="match status" value="1"/>
</dbReference>
<feature type="signal peptide" evidence="1">
    <location>
        <begin position="1"/>
        <end position="22"/>
    </location>
</feature>
<reference evidence="9" key="2">
    <citation type="journal article" date="2019" name="Int. J. Syst. Evol. Microbiol.">
        <title>The Global Catalogue of Microorganisms (GCM) 10K type strain sequencing project: providing services to taxonomists for standard genome sequencing and annotation.</title>
        <authorList>
            <consortium name="The Broad Institute Genomics Platform"/>
            <consortium name="The Broad Institute Genome Sequencing Center for Infectious Disease"/>
            <person name="Wu L."/>
            <person name="Ma J."/>
        </authorList>
    </citation>
    <scope>NUCLEOTIDE SEQUENCE [LARGE SCALE GENOMIC DNA]</scope>
    <source>
        <strain evidence="9">JCM 15515</strain>
    </source>
</reference>
<gene>
    <name evidence="7" type="ORF">ABRY94_04380</name>
    <name evidence="4" type="ORF">ABRY99_04590</name>
    <name evidence="5" type="ORF">ABRZ04_02750</name>
    <name evidence="8" type="ORF">ABRZ07_02170</name>
    <name evidence="6" type="ORF">ABRZ09_05260</name>
    <name evidence="3" type="ORF">GCM10009108_15880</name>
</gene>
<reference evidence="6" key="4">
    <citation type="submission" date="2024-05" db="EMBL/GenBank/DDBJ databases">
        <authorList>
            <person name="Luo Y.-C."/>
            <person name="Nicholds J."/>
            <person name="Mortimer T."/>
            <person name="Maboni G."/>
        </authorList>
    </citation>
    <scope>NUCLEOTIDE SEQUENCE</scope>
    <source>
        <strain evidence="8">141555</strain>
        <strain evidence="7">144863</strain>
        <strain evidence="6">151108</strain>
        <strain evidence="5">151836</strain>
        <strain evidence="4">153920</strain>
    </source>
</reference>
<dbReference type="EMBL" id="CP158254">
    <property type="protein sequence ID" value="XDJ48004.1"/>
    <property type="molecule type" value="Genomic_DNA"/>
</dbReference>
<evidence type="ECO:0000313" key="7">
    <source>
        <dbReference type="EMBL" id="XDJ70037.1"/>
    </source>
</evidence>
<evidence type="ECO:0000313" key="6">
    <source>
        <dbReference type="EMBL" id="XDJ51256.1"/>
    </source>
</evidence>
<dbReference type="EMBL" id="CP158252">
    <property type="protein sequence ID" value="XDJ42855.1"/>
    <property type="molecule type" value="Genomic_DNA"/>
</dbReference>